<keyword evidence="1" id="KW-0472">Membrane</keyword>
<keyword evidence="1" id="KW-0812">Transmembrane</keyword>
<feature type="transmembrane region" description="Helical" evidence="1">
    <location>
        <begin position="12"/>
        <end position="37"/>
    </location>
</feature>
<reference evidence="2" key="1">
    <citation type="journal article" date="2020" name="Nature">
        <title>Giant virus diversity and host interactions through global metagenomics.</title>
        <authorList>
            <person name="Schulz F."/>
            <person name="Roux S."/>
            <person name="Paez-Espino D."/>
            <person name="Jungbluth S."/>
            <person name="Walsh D.A."/>
            <person name="Denef V.J."/>
            <person name="McMahon K.D."/>
            <person name="Konstantinidis K.T."/>
            <person name="Eloe-Fadrosh E.A."/>
            <person name="Kyrpides N.C."/>
            <person name="Woyke T."/>
        </authorList>
    </citation>
    <scope>NUCLEOTIDE SEQUENCE</scope>
    <source>
        <strain evidence="2">GVMAG-S-3300013006-158</strain>
    </source>
</reference>
<evidence type="ECO:0000313" key="2">
    <source>
        <dbReference type="EMBL" id="QHU18684.1"/>
    </source>
</evidence>
<organism evidence="2">
    <name type="scientific">viral metagenome</name>
    <dbReference type="NCBI Taxonomy" id="1070528"/>
    <lineage>
        <taxon>unclassified sequences</taxon>
        <taxon>metagenomes</taxon>
        <taxon>organismal metagenomes</taxon>
    </lineage>
</organism>
<proteinExistence type="predicted"/>
<dbReference type="AlphaFoldDB" id="A0A6C0KQK9"/>
<keyword evidence="1" id="KW-1133">Transmembrane helix</keyword>
<dbReference type="EMBL" id="MN740936">
    <property type="protein sequence ID" value="QHU18684.1"/>
    <property type="molecule type" value="Genomic_DNA"/>
</dbReference>
<sequence>MGSSVFDQYSLLHFTVGVFAYFLSIPLFEFIVLHVLFEYIENTKMGMNIINTYFIRWWPGGKPYPDTLRNQISDIVCATIGWTVSYYLDTWYRA</sequence>
<protein>
    <submittedName>
        <fullName evidence="2">Uncharacterized protein</fullName>
    </submittedName>
</protein>
<name>A0A6C0KQK9_9ZZZZ</name>
<evidence type="ECO:0000256" key="1">
    <source>
        <dbReference type="SAM" id="Phobius"/>
    </source>
</evidence>
<accession>A0A6C0KQK9</accession>